<dbReference type="eggNOG" id="COG2770">
    <property type="taxonomic scope" value="Bacteria"/>
</dbReference>
<protein>
    <recommendedName>
        <fullName evidence="3">histidine kinase</fullName>
        <ecNumber evidence="3">2.7.13.3</ecNumber>
    </recommendedName>
</protein>
<reference evidence="17 18" key="2">
    <citation type="submission" date="2007-04" db="EMBL/GenBank/DDBJ databases">
        <title>Draft genome sequence of Eubacterium ventriosum (ATCC 27560).</title>
        <authorList>
            <person name="Sudarsanam P."/>
            <person name="Ley R."/>
            <person name="Guruge J."/>
            <person name="Turnbaugh P.J."/>
            <person name="Mahowald M."/>
            <person name="Liep D."/>
            <person name="Gordon J."/>
        </authorList>
    </citation>
    <scope>NUCLEOTIDE SEQUENCE [LARGE SCALE GENOMIC DNA]</scope>
    <source>
        <strain evidence="17 18">ATCC 27560</strain>
    </source>
</reference>
<dbReference type="Gene3D" id="6.10.340.10">
    <property type="match status" value="1"/>
</dbReference>
<keyword evidence="10" id="KW-0067">ATP-binding</keyword>
<dbReference type="Gene3D" id="1.10.287.130">
    <property type="match status" value="1"/>
</dbReference>
<dbReference type="EC" id="2.7.13.3" evidence="3"/>
<evidence type="ECO:0000256" key="8">
    <source>
        <dbReference type="ARBA" id="ARBA00022741"/>
    </source>
</evidence>
<feature type="transmembrane region" description="Helical" evidence="14">
    <location>
        <begin position="98"/>
        <end position="116"/>
    </location>
</feature>
<comment type="subcellular location">
    <subcellularLocation>
        <location evidence="2">Cell membrane</location>
        <topology evidence="2">Multi-pass membrane protein</topology>
    </subcellularLocation>
</comment>
<gene>
    <name evidence="17" type="ORF">EUBVEN_00926</name>
</gene>
<dbReference type="InterPro" id="IPR003594">
    <property type="entry name" value="HATPase_dom"/>
</dbReference>
<dbReference type="InterPro" id="IPR036890">
    <property type="entry name" value="HATPase_C_sf"/>
</dbReference>
<dbReference type="AlphaFoldDB" id="A5Z5E6"/>
<dbReference type="GO" id="GO:0005886">
    <property type="term" value="C:plasma membrane"/>
    <property type="evidence" value="ECO:0007669"/>
    <property type="project" value="UniProtKB-SubCell"/>
</dbReference>
<dbReference type="SUPFAM" id="SSF55874">
    <property type="entry name" value="ATPase domain of HSP90 chaperone/DNA topoisomerase II/histidine kinase"/>
    <property type="match status" value="1"/>
</dbReference>
<dbReference type="PROSITE" id="PS50109">
    <property type="entry name" value="HIS_KIN"/>
    <property type="match status" value="1"/>
</dbReference>
<comment type="catalytic activity">
    <reaction evidence="1">
        <text>ATP + protein L-histidine = ADP + protein N-phospho-L-histidine.</text>
        <dbReference type="EC" id="2.7.13.3"/>
    </reaction>
</comment>
<name>A5Z5E6_9FIRM</name>
<dbReference type="Gene3D" id="3.30.565.10">
    <property type="entry name" value="Histidine kinase-like ATPase, C-terminal domain"/>
    <property type="match status" value="1"/>
</dbReference>
<evidence type="ECO:0000256" key="11">
    <source>
        <dbReference type="ARBA" id="ARBA00022989"/>
    </source>
</evidence>
<dbReference type="Pfam" id="PF00672">
    <property type="entry name" value="HAMP"/>
    <property type="match status" value="1"/>
</dbReference>
<evidence type="ECO:0000256" key="4">
    <source>
        <dbReference type="ARBA" id="ARBA00022475"/>
    </source>
</evidence>
<dbReference type="InterPro" id="IPR003661">
    <property type="entry name" value="HisK_dim/P_dom"/>
</dbReference>
<dbReference type="Pfam" id="PF02518">
    <property type="entry name" value="HATPase_c"/>
    <property type="match status" value="1"/>
</dbReference>
<evidence type="ECO:0000259" key="16">
    <source>
        <dbReference type="PROSITE" id="PS50885"/>
    </source>
</evidence>
<proteinExistence type="predicted"/>
<dbReference type="InterPro" id="IPR050398">
    <property type="entry name" value="HssS/ArlS-like"/>
</dbReference>
<evidence type="ECO:0000256" key="7">
    <source>
        <dbReference type="ARBA" id="ARBA00022692"/>
    </source>
</evidence>
<evidence type="ECO:0000259" key="15">
    <source>
        <dbReference type="PROSITE" id="PS50109"/>
    </source>
</evidence>
<dbReference type="InterPro" id="IPR036097">
    <property type="entry name" value="HisK_dim/P_sf"/>
</dbReference>
<feature type="transmembrane region" description="Helical" evidence="14">
    <location>
        <begin position="20"/>
        <end position="41"/>
    </location>
</feature>
<keyword evidence="8" id="KW-0547">Nucleotide-binding</keyword>
<dbReference type="GO" id="GO:0005524">
    <property type="term" value="F:ATP binding"/>
    <property type="evidence" value="ECO:0007669"/>
    <property type="project" value="UniProtKB-KW"/>
</dbReference>
<dbReference type="CDD" id="cd06225">
    <property type="entry name" value="HAMP"/>
    <property type="match status" value="1"/>
</dbReference>
<evidence type="ECO:0000256" key="13">
    <source>
        <dbReference type="ARBA" id="ARBA00023136"/>
    </source>
</evidence>
<dbReference type="STRING" id="411463.EUBVEN_00926"/>
<dbReference type="Pfam" id="PF00512">
    <property type="entry name" value="HisKA"/>
    <property type="match status" value="1"/>
</dbReference>
<feature type="domain" description="Histidine kinase" evidence="15">
    <location>
        <begin position="185"/>
        <end position="398"/>
    </location>
</feature>
<dbReference type="InterPro" id="IPR003660">
    <property type="entry name" value="HAMP_dom"/>
</dbReference>
<evidence type="ECO:0000256" key="6">
    <source>
        <dbReference type="ARBA" id="ARBA00022679"/>
    </source>
</evidence>
<keyword evidence="11 14" id="KW-1133">Transmembrane helix</keyword>
<keyword evidence="13 14" id="KW-0472">Membrane</keyword>
<evidence type="ECO:0000256" key="9">
    <source>
        <dbReference type="ARBA" id="ARBA00022777"/>
    </source>
</evidence>
<dbReference type="EMBL" id="AAVL02000030">
    <property type="protein sequence ID" value="EDM51919.1"/>
    <property type="molecule type" value="Genomic_DNA"/>
</dbReference>
<sequence length="398" mass="46404">MGDWIPMEKIRNLSLKKTILFYFVISLTAAFLLSGFTVHFARNMQNKIWEKYIDYADYTDVFQQYGKKYEIEISRPNQSQMNRLDYHLSEMCDFMETYSVLIFSIVGSVAAVFFFYKNKLKTPLQELKDASQMIADNELDFHVSYENKDEMGTLCKEFEMMRSALADNNRKMWRMIDDEKALRNAIAHDIRSPLSILRGYQEMLLEFVSAESIKTEDVIDILQTGMYQIDRIEHFTENMRKMSNLEQRELQCSEIELSELAKKIEAEAVMLSKKESKLCKVERAQEQNVVKVDEELVMEVTDNLLENAVRYAQKSIALQIKKKDGFLIISVEDDGIGFVDTEEKVTEPFYHKNPQDDLKHFGLGMYISRIFCEKHGGNLKIYNARQGGAHVEALFKVE</sequence>
<dbReference type="Proteomes" id="UP000006000">
    <property type="component" value="Unassembled WGS sequence"/>
</dbReference>
<comment type="caution">
    <text evidence="17">The sequence shown here is derived from an EMBL/GenBank/DDBJ whole genome shotgun (WGS) entry which is preliminary data.</text>
</comment>
<dbReference type="InterPro" id="IPR005467">
    <property type="entry name" value="His_kinase_dom"/>
</dbReference>
<accession>A5Z5E6</accession>
<evidence type="ECO:0000256" key="10">
    <source>
        <dbReference type="ARBA" id="ARBA00022840"/>
    </source>
</evidence>
<feature type="domain" description="HAMP" evidence="16">
    <location>
        <begin position="118"/>
        <end position="170"/>
    </location>
</feature>
<evidence type="ECO:0000256" key="5">
    <source>
        <dbReference type="ARBA" id="ARBA00022553"/>
    </source>
</evidence>
<dbReference type="PANTHER" id="PTHR45528:SF1">
    <property type="entry name" value="SENSOR HISTIDINE KINASE CPXA"/>
    <property type="match status" value="1"/>
</dbReference>
<evidence type="ECO:0000313" key="17">
    <source>
        <dbReference type="EMBL" id="EDM51919.1"/>
    </source>
</evidence>
<keyword evidence="5" id="KW-0597">Phosphoprotein</keyword>
<dbReference type="PANTHER" id="PTHR45528">
    <property type="entry name" value="SENSOR HISTIDINE KINASE CPXA"/>
    <property type="match status" value="1"/>
</dbReference>
<dbReference type="SUPFAM" id="SSF158472">
    <property type="entry name" value="HAMP domain-like"/>
    <property type="match status" value="1"/>
</dbReference>
<evidence type="ECO:0000256" key="12">
    <source>
        <dbReference type="ARBA" id="ARBA00023012"/>
    </source>
</evidence>
<evidence type="ECO:0000256" key="1">
    <source>
        <dbReference type="ARBA" id="ARBA00000085"/>
    </source>
</evidence>
<keyword evidence="9 17" id="KW-0418">Kinase</keyword>
<reference evidence="17 18" key="1">
    <citation type="submission" date="2007-03" db="EMBL/GenBank/DDBJ databases">
        <authorList>
            <person name="Fulton L."/>
            <person name="Clifton S."/>
            <person name="Fulton B."/>
            <person name="Xu J."/>
            <person name="Minx P."/>
            <person name="Pepin K.H."/>
            <person name="Johnson M."/>
            <person name="Thiruvilangam P."/>
            <person name="Bhonagiri V."/>
            <person name="Nash W.E."/>
            <person name="Mardis E.R."/>
            <person name="Wilson R.K."/>
        </authorList>
    </citation>
    <scope>NUCLEOTIDE SEQUENCE [LARGE SCALE GENOMIC DNA]</scope>
    <source>
        <strain evidence="17 18">ATCC 27560</strain>
    </source>
</reference>
<dbReference type="GO" id="GO:0000155">
    <property type="term" value="F:phosphorelay sensor kinase activity"/>
    <property type="evidence" value="ECO:0007669"/>
    <property type="project" value="InterPro"/>
</dbReference>
<dbReference type="SUPFAM" id="SSF47384">
    <property type="entry name" value="Homodimeric domain of signal transducing histidine kinase"/>
    <property type="match status" value="1"/>
</dbReference>
<evidence type="ECO:0000313" key="18">
    <source>
        <dbReference type="Proteomes" id="UP000006000"/>
    </source>
</evidence>
<evidence type="ECO:0000256" key="2">
    <source>
        <dbReference type="ARBA" id="ARBA00004651"/>
    </source>
</evidence>
<dbReference type="HOGENOM" id="CLU_000445_89_34_9"/>
<keyword evidence="12" id="KW-0902">Two-component regulatory system</keyword>
<evidence type="ECO:0000256" key="14">
    <source>
        <dbReference type="SAM" id="Phobius"/>
    </source>
</evidence>
<dbReference type="CDD" id="cd00082">
    <property type="entry name" value="HisKA"/>
    <property type="match status" value="1"/>
</dbReference>
<keyword evidence="4" id="KW-1003">Cell membrane</keyword>
<organism evidence="17 18">
    <name type="scientific">Eubacterium ventriosum ATCC 27560</name>
    <dbReference type="NCBI Taxonomy" id="411463"/>
    <lineage>
        <taxon>Bacteria</taxon>
        <taxon>Bacillati</taxon>
        <taxon>Bacillota</taxon>
        <taxon>Clostridia</taxon>
        <taxon>Eubacteriales</taxon>
        <taxon>Eubacteriaceae</taxon>
        <taxon>Eubacterium</taxon>
    </lineage>
</organism>
<evidence type="ECO:0000256" key="3">
    <source>
        <dbReference type="ARBA" id="ARBA00012438"/>
    </source>
</evidence>
<dbReference type="eggNOG" id="COG2205">
    <property type="taxonomic scope" value="Bacteria"/>
</dbReference>
<dbReference type="CDD" id="cd00075">
    <property type="entry name" value="HATPase"/>
    <property type="match status" value="1"/>
</dbReference>
<dbReference type="SMART" id="SM00304">
    <property type="entry name" value="HAMP"/>
    <property type="match status" value="1"/>
</dbReference>
<dbReference type="PROSITE" id="PS50885">
    <property type="entry name" value="HAMP"/>
    <property type="match status" value="1"/>
</dbReference>
<keyword evidence="6" id="KW-0808">Transferase</keyword>
<keyword evidence="7 14" id="KW-0812">Transmembrane</keyword>
<dbReference type="SMART" id="SM00387">
    <property type="entry name" value="HATPase_c"/>
    <property type="match status" value="1"/>
</dbReference>